<comment type="function">
    <text evidence="6 7">Catalyzes the conversion of (8S)-3',8-cyclo-7,8-dihydroguanosine 5'-triphosphate to cyclic pyranopterin monophosphate (cPMP).</text>
</comment>
<evidence type="ECO:0000256" key="2">
    <source>
        <dbReference type="ARBA" id="ARBA00005046"/>
    </source>
</evidence>
<comment type="pathway">
    <text evidence="2 7">Cofactor biosynthesis; molybdopterin biosynthesis.</text>
</comment>
<comment type="subunit">
    <text evidence="7">Homohexamer; trimer of dimers.</text>
</comment>
<dbReference type="InterPro" id="IPR023045">
    <property type="entry name" value="MoaC"/>
</dbReference>
<dbReference type="EC" id="4.6.1.17" evidence="3 7"/>
<dbReference type="InterPro" id="IPR047594">
    <property type="entry name" value="MoaC_bact/euk"/>
</dbReference>
<proteinExistence type="inferred from homology"/>
<name>A0ABT3R0F7_9HYPH</name>
<evidence type="ECO:0000259" key="8">
    <source>
        <dbReference type="Pfam" id="PF01967"/>
    </source>
</evidence>
<dbReference type="HAMAP" id="MF_01224_B">
    <property type="entry name" value="MoaC_B"/>
    <property type="match status" value="1"/>
</dbReference>
<sequence length="170" mass="17824">MVGKDPKLTHLDETGTADMVDVSAKDVTHRIAVARGSVTMRPETLELIRSGNAKKGDVIGTARIAGIMAAKKTHELIPLCHPLMLSKVSVDIEADDALPGLIVTATTKVSGQTGVEMEALTACSLACLTIYDMAKAVDRGMVIGDIRLVEKAGGKSGHWTLEKDGSEGGT</sequence>
<dbReference type="InterPro" id="IPR002820">
    <property type="entry name" value="Mopterin_CF_biosynth-C_dom"/>
</dbReference>
<comment type="similarity">
    <text evidence="7">Belongs to the MoaC family.</text>
</comment>
<dbReference type="PANTHER" id="PTHR22960">
    <property type="entry name" value="MOLYBDOPTERIN COFACTOR SYNTHESIS PROTEIN A"/>
    <property type="match status" value="1"/>
</dbReference>
<dbReference type="NCBIfam" id="TIGR00581">
    <property type="entry name" value="moaC"/>
    <property type="match status" value="1"/>
</dbReference>
<feature type="active site" evidence="7">
    <location>
        <position position="132"/>
    </location>
</feature>
<evidence type="ECO:0000256" key="5">
    <source>
        <dbReference type="ARBA" id="ARBA00023239"/>
    </source>
</evidence>
<dbReference type="SUPFAM" id="SSF55040">
    <property type="entry name" value="Molybdenum cofactor biosynthesis protein C, MoaC"/>
    <property type="match status" value="1"/>
</dbReference>
<keyword evidence="4 7" id="KW-0501">Molybdenum cofactor biosynthesis</keyword>
<evidence type="ECO:0000256" key="4">
    <source>
        <dbReference type="ARBA" id="ARBA00023150"/>
    </source>
</evidence>
<evidence type="ECO:0000313" key="10">
    <source>
        <dbReference type="Proteomes" id="UP001300261"/>
    </source>
</evidence>
<dbReference type="PANTHER" id="PTHR22960:SF29">
    <property type="entry name" value="CYCLIC PYRANOPTERIN MONOPHOSPHATE SYNTHASE"/>
    <property type="match status" value="1"/>
</dbReference>
<gene>
    <name evidence="7 9" type="primary">moaC</name>
    <name evidence="9" type="ORF">ON753_09285</name>
</gene>
<dbReference type="CDD" id="cd01420">
    <property type="entry name" value="MoaC_PE"/>
    <property type="match status" value="1"/>
</dbReference>
<feature type="binding site" evidence="7">
    <location>
        <begin position="117"/>
        <end position="118"/>
    </location>
    <ligand>
        <name>substrate</name>
    </ligand>
</feature>
<dbReference type="RefSeq" id="WP_265962243.1">
    <property type="nucleotide sequence ID" value="NZ_JAPEVI010000003.1"/>
</dbReference>
<evidence type="ECO:0000256" key="7">
    <source>
        <dbReference type="HAMAP-Rule" id="MF_01224"/>
    </source>
</evidence>
<accession>A0ABT3R0F7</accession>
<protein>
    <recommendedName>
        <fullName evidence="3 7">Cyclic pyranopterin monophosphate synthase</fullName>
        <ecNumber evidence="3 7">4.6.1.17</ecNumber>
    </recommendedName>
    <alternativeName>
        <fullName evidence="7">Molybdenum cofactor biosynthesis protein C</fullName>
    </alternativeName>
</protein>
<dbReference type="Pfam" id="PF01967">
    <property type="entry name" value="MoaC"/>
    <property type="match status" value="1"/>
</dbReference>
<dbReference type="EMBL" id="JAPEVI010000003">
    <property type="protein sequence ID" value="MCX2722576.1"/>
    <property type="molecule type" value="Genomic_DNA"/>
</dbReference>
<dbReference type="Proteomes" id="UP001300261">
    <property type="component" value="Unassembled WGS sequence"/>
</dbReference>
<dbReference type="InterPro" id="IPR036522">
    <property type="entry name" value="MoaC_sf"/>
</dbReference>
<evidence type="ECO:0000256" key="3">
    <source>
        <dbReference type="ARBA" id="ARBA00012575"/>
    </source>
</evidence>
<dbReference type="NCBIfam" id="NF006870">
    <property type="entry name" value="PRK09364.1"/>
    <property type="match status" value="1"/>
</dbReference>
<dbReference type="InterPro" id="IPR050105">
    <property type="entry name" value="MoCo_biosynth_MoaA/MoaC"/>
</dbReference>
<comment type="catalytic activity">
    <reaction evidence="1 7">
        <text>(8S)-3',8-cyclo-7,8-dihydroguanosine 5'-triphosphate = cyclic pyranopterin phosphate + diphosphate</text>
        <dbReference type="Rhea" id="RHEA:49580"/>
        <dbReference type="ChEBI" id="CHEBI:33019"/>
        <dbReference type="ChEBI" id="CHEBI:59648"/>
        <dbReference type="ChEBI" id="CHEBI:131766"/>
        <dbReference type="EC" id="4.6.1.17"/>
    </reaction>
</comment>
<reference evidence="9 10" key="1">
    <citation type="journal article" date="2016" name="Int. J. Syst. Evol. Microbiol.">
        <title>Labrenzia salina sp. nov., isolated from the rhizosphere of the halophyte Arthrocnemum macrostachyum.</title>
        <authorList>
            <person name="Camacho M."/>
            <person name="Redondo-Gomez S."/>
            <person name="Rodriguez-Llorente I."/>
            <person name="Rohde M."/>
            <person name="Sproer C."/>
            <person name="Schumann P."/>
            <person name="Klenk H.P."/>
            <person name="Montero-Calasanz M.D.C."/>
        </authorList>
    </citation>
    <scope>NUCLEOTIDE SEQUENCE [LARGE SCALE GENOMIC DNA]</scope>
    <source>
        <strain evidence="9 10">DSM 29163</strain>
    </source>
</reference>
<comment type="caution">
    <text evidence="9">The sequence shown here is derived from an EMBL/GenBank/DDBJ whole genome shotgun (WGS) entry which is preliminary data.</text>
</comment>
<evidence type="ECO:0000256" key="1">
    <source>
        <dbReference type="ARBA" id="ARBA00001637"/>
    </source>
</evidence>
<feature type="domain" description="Molybdopterin cofactor biosynthesis C (MoaC)" evidence="8">
    <location>
        <begin position="19"/>
        <end position="154"/>
    </location>
</feature>
<evidence type="ECO:0000313" key="9">
    <source>
        <dbReference type="EMBL" id="MCX2722576.1"/>
    </source>
</evidence>
<dbReference type="Gene3D" id="3.30.70.640">
    <property type="entry name" value="Molybdopterin cofactor biosynthesis C (MoaC) domain"/>
    <property type="match status" value="1"/>
</dbReference>
<dbReference type="GO" id="GO:0061799">
    <property type="term" value="F:cyclic pyranopterin monophosphate synthase activity"/>
    <property type="evidence" value="ECO:0007669"/>
    <property type="project" value="UniProtKB-EC"/>
</dbReference>
<organism evidence="9 10">
    <name type="scientific">Roseibium salinum</name>
    <dbReference type="NCBI Taxonomy" id="1604349"/>
    <lineage>
        <taxon>Bacteria</taxon>
        <taxon>Pseudomonadati</taxon>
        <taxon>Pseudomonadota</taxon>
        <taxon>Alphaproteobacteria</taxon>
        <taxon>Hyphomicrobiales</taxon>
        <taxon>Stappiaceae</taxon>
        <taxon>Roseibium</taxon>
    </lineage>
</organism>
<keyword evidence="5 7" id="KW-0456">Lyase</keyword>
<keyword evidence="10" id="KW-1185">Reference proteome</keyword>
<feature type="binding site" evidence="7">
    <location>
        <begin position="79"/>
        <end position="81"/>
    </location>
    <ligand>
        <name>substrate</name>
    </ligand>
</feature>
<evidence type="ECO:0000256" key="6">
    <source>
        <dbReference type="ARBA" id="ARBA00055087"/>
    </source>
</evidence>